<sequence>MKKLAGIALSIGLFFAAPFAHAITPSEISDVLEAQGYPVHSISESMLAVNYQGMTVLIAINGADGDVSYLTYLQNGSDNVSEEFLNNYNYSVKFGRAFIDRDGDVVIQMDRNASGGVSLGNVTSDFDVFISLVEKFLNDVSNQVTV</sequence>
<proteinExistence type="predicted"/>
<gene>
    <name evidence="2" type="ORF">GCM10011342_10290</name>
</gene>
<name>A0A8J2V2P8_9PROT</name>
<feature type="signal peptide" evidence="1">
    <location>
        <begin position="1"/>
        <end position="22"/>
    </location>
</feature>
<feature type="chain" id="PRO_5035281126" description="YbjN domain-containing protein" evidence="1">
    <location>
        <begin position="23"/>
        <end position="146"/>
    </location>
</feature>
<accession>A0A8J2V2P8</accession>
<reference evidence="2" key="2">
    <citation type="submission" date="2020-09" db="EMBL/GenBank/DDBJ databases">
        <authorList>
            <person name="Sun Q."/>
            <person name="Zhou Y."/>
        </authorList>
    </citation>
    <scope>NUCLEOTIDE SEQUENCE</scope>
    <source>
        <strain evidence="2">CGMCC 1.12921</strain>
    </source>
</reference>
<keyword evidence="1" id="KW-0732">Signal</keyword>
<protein>
    <recommendedName>
        <fullName evidence="4">YbjN domain-containing protein</fullName>
    </recommendedName>
</protein>
<reference evidence="2" key="1">
    <citation type="journal article" date="2014" name="Int. J. Syst. Evol. Microbiol.">
        <title>Complete genome sequence of Corynebacterium casei LMG S-19264T (=DSM 44701T), isolated from a smear-ripened cheese.</title>
        <authorList>
            <consortium name="US DOE Joint Genome Institute (JGI-PGF)"/>
            <person name="Walter F."/>
            <person name="Albersmeier A."/>
            <person name="Kalinowski J."/>
            <person name="Ruckert C."/>
        </authorList>
    </citation>
    <scope>NUCLEOTIDE SEQUENCE</scope>
    <source>
        <strain evidence="2">CGMCC 1.12921</strain>
    </source>
</reference>
<dbReference type="Proteomes" id="UP000613582">
    <property type="component" value="Unassembled WGS sequence"/>
</dbReference>
<evidence type="ECO:0000256" key="1">
    <source>
        <dbReference type="SAM" id="SignalP"/>
    </source>
</evidence>
<evidence type="ECO:0008006" key="4">
    <source>
        <dbReference type="Google" id="ProtNLM"/>
    </source>
</evidence>
<keyword evidence="3" id="KW-1185">Reference proteome</keyword>
<evidence type="ECO:0000313" key="3">
    <source>
        <dbReference type="Proteomes" id="UP000613582"/>
    </source>
</evidence>
<organism evidence="2 3">
    <name type="scientific">Aquisalinus flavus</name>
    <dbReference type="NCBI Taxonomy" id="1526572"/>
    <lineage>
        <taxon>Bacteria</taxon>
        <taxon>Pseudomonadati</taxon>
        <taxon>Pseudomonadota</taxon>
        <taxon>Alphaproteobacteria</taxon>
        <taxon>Parvularculales</taxon>
        <taxon>Parvularculaceae</taxon>
        <taxon>Aquisalinus</taxon>
    </lineage>
</organism>
<dbReference type="AlphaFoldDB" id="A0A8J2V2P8"/>
<dbReference type="RefSeq" id="WP_188160202.1">
    <property type="nucleotide sequence ID" value="NZ_BMGH01000001.1"/>
</dbReference>
<comment type="caution">
    <text evidence="2">The sequence shown here is derived from an EMBL/GenBank/DDBJ whole genome shotgun (WGS) entry which is preliminary data.</text>
</comment>
<dbReference type="Pfam" id="PF10722">
    <property type="entry name" value="YbjN"/>
    <property type="match status" value="1"/>
</dbReference>
<dbReference type="EMBL" id="BMGH01000001">
    <property type="protein sequence ID" value="GGD03225.1"/>
    <property type="molecule type" value="Genomic_DNA"/>
</dbReference>
<dbReference type="InterPro" id="IPR019660">
    <property type="entry name" value="Put_sensory_transdc_reg_YbjN"/>
</dbReference>
<evidence type="ECO:0000313" key="2">
    <source>
        <dbReference type="EMBL" id="GGD03225.1"/>
    </source>
</evidence>